<feature type="chain" id="PRO_5047061282" evidence="1">
    <location>
        <begin position="20"/>
        <end position="85"/>
    </location>
</feature>
<accession>A0ABT8RUL0</accession>
<proteinExistence type="predicted"/>
<dbReference type="RefSeq" id="WP_304436846.1">
    <property type="nucleotide sequence ID" value="NZ_JAUKUC010000001.1"/>
</dbReference>
<feature type="signal peptide" evidence="1">
    <location>
        <begin position="1"/>
        <end position="19"/>
    </location>
</feature>
<dbReference type="Proteomes" id="UP001168579">
    <property type="component" value="Unassembled WGS sequence"/>
</dbReference>
<evidence type="ECO:0000313" key="2">
    <source>
        <dbReference type="EMBL" id="MDO1514097.1"/>
    </source>
</evidence>
<reference evidence="2" key="1">
    <citation type="journal article" date="2014" name="Int. J. Syst. Evol. Microbiol.">
        <title>Complete genome of a new Firmicutes species belonging to the dominant human colonic microbiota ('Ruminococcus bicirculans') reveals two chromosomes and a selective capacity to utilize plant glucans.</title>
        <authorList>
            <consortium name="NISC Comparative Sequencing Program"/>
            <person name="Wegmann U."/>
            <person name="Louis P."/>
            <person name="Goesmann A."/>
            <person name="Henrissat B."/>
            <person name="Duncan S.H."/>
            <person name="Flint H.J."/>
        </authorList>
    </citation>
    <scope>NUCLEOTIDE SEQUENCE</scope>
    <source>
        <strain evidence="2">CECT 8869</strain>
    </source>
</reference>
<keyword evidence="3" id="KW-1185">Reference proteome</keyword>
<evidence type="ECO:0000256" key="1">
    <source>
        <dbReference type="SAM" id="SignalP"/>
    </source>
</evidence>
<dbReference type="EMBL" id="JAUKUC010000001">
    <property type="protein sequence ID" value="MDO1514097.1"/>
    <property type="molecule type" value="Genomic_DNA"/>
</dbReference>
<name>A0ABT8RUL0_9FLAO</name>
<evidence type="ECO:0000313" key="3">
    <source>
        <dbReference type="Proteomes" id="UP001168579"/>
    </source>
</evidence>
<reference evidence="2" key="2">
    <citation type="submission" date="2023-06" db="EMBL/GenBank/DDBJ databases">
        <authorList>
            <person name="Lucena T."/>
            <person name="Sun Q."/>
        </authorList>
    </citation>
    <scope>NUCLEOTIDE SEQUENCE</scope>
    <source>
        <strain evidence="2">CECT 8869</strain>
    </source>
</reference>
<gene>
    <name evidence="2" type="ORF">Q2T41_15660</name>
</gene>
<keyword evidence="1" id="KW-0732">Signal</keyword>
<sequence length="85" mass="9579">MRLFIAFTALFLTNFLGHAQKTTEDNTAPTRTPKAILVQKIETNKATLIKSTTDKIEVARLHKNKNNRIIKALAFDIKANKPKMA</sequence>
<organism evidence="2 3">
    <name type="scientific">Maribacter confluentis</name>
    <dbReference type="NCBI Taxonomy" id="1656093"/>
    <lineage>
        <taxon>Bacteria</taxon>
        <taxon>Pseudomonadati</taxon>
        <taxon>Bacteroidota</taxon>
        <taxon>Flavobacteriia</taxon>
        <taxon>Flavobacteriales</taxon>
        <taxon>Flavobacteriaceae</taxon>
        <taxon>Maribacter</taxon>
    </lineage>
</organism>
<protein>
    <submittedName>
        <fullName evidence="2">Uncharacterized protein</fullName>
    </submittedName>
</protein>
<comment type="caution">
    <text evidence="2">The sequence shown here is derived from an EMBL/GenBank/DDBJ whole genome shotgun (WGS) entry which is preliminary data.</text>
</comment>